<name>A0A9P8AKS4_9AGAR</name>
<sequence length="138" mass="15806">MQLLTLLKAIYFAVKNKLGEILYSVHQSQQIATQYPSIEHRTEPVPTDEVEELARNILPLERLEAQLANEYGMTGDINSMEVFAETKARAFAKRDAKTMVVLKDLDTLYQLRLRASTLQLLRSLNDEWSLTARHIDTS</sequence>
<accession>A0A9P8AKS4</accession>
<comment type="caution">
    <text evidence="1">The sequence shown here is derived from an EMBL/GenBank/DDBJ whole genome shotgun (WGS) entry which is preliminary data.</text>
</comment>
<protein>
    <submittedName>
        <fullName evidence="1">Uncharacterized protein</fullName>
    </submittedName>
</protein>
<evidence type="ECO:0000313" key="2">
    <source>
        <dbReference type="Proteomes" id="UP000812287"/>
    </source>
</evidence>
<gene>
    <name evidence="1" type="ORF">BT62DRAFT_924681</name>
</gene>
<dbReference type="RefSeq" id="XP_043033003.1">
    <property type="nucleotide sequence ID" value="XM_043184644.1"/>
</dbReference>
<proteinExistence type="predicted"/>
<dbReference type="GeneID" id="66106941"/>
<evidence type="ECO:0000313" key="1">
    <source>
        <dbReference type="EMBL" id="KAG7439503.1"/>
    </source>
</evidence>
<dbReference type="EMBL" id="MU250592">
    <property type="protein sequence ID" value="KAG7439503.1"/>
    <property type="molecule type" value="Genomic_DNA"/>
</dbReference>
<dbReference type="Proteomes" id="UP000812287">
    <property type="component" value="Unassembled WGS sequence"/>
</dbReference>
<dbReference type="AlphaFoldDB" id="A0A9P8AKS4"/>
<dbReference type="OrthoDB" id="2992317at2759"/>
<reference evidence="1" key="1">
    <citation type="submission" date="2020-11" db="EMBL/GenBank/DDBJ databases">
        <title>Adaptations for nitrogen fixation in a non-lichenized fungal sporocarp promotes dispersal by wood-feeding termites.</title>
        <authorList>
            <consortium name="DOE Joint Genome Institute"/>
            <person name="Koch R.A."/>
            <person name="Yoon G."/>
            <person name="Arayal U."/>
            <person name="Lail K."/>
            <person name="Amirebrahimi M."/>
            <person name="Labutti K."/>
            <person name="Lipzen A."/>
            <person name="Riley R."/>
            <person name="Barry K."/>
            <person name="Henrissat B."/>
            <person name="Grigoriev I.V."/>
            <person name="Herr J.R."/>
            <person name="Aime M.C."/>
        </authorList>
    </citation>
    <scope>NUCLEOTIDE SEQUENCE</scope>
    <source>
        <strain evidence="1">MCA 3950</strain>
    </source>
</reference>
<organism evidence="1 2">
    <name type="scientific">Guyanagaster necrorhizus</name>
    <dbReference type="NCBI Taxonomy" id="856835"/>
    <lineage>
        <taxon>Eukaryota</taxon>
        <taxon>Fungi</taxon>
        <taxon>Dikarya</taxon>
        <taxon>Basidiomycota</taxon>
        <taxon>Agaricomycotina</taxon>
        <taxon>Agaricomycetes</taxon>
        <taxon>Agaricomycetidae</taxon>
        <taxon>Agaricales</taxon>
        <taxon>Marasmiineae</taxon>
        <taxon>Physalacriaceae</taxon>
        <taxon>Guyanagaster</taxon>
    </lineage>
</organism>
<keyword evidence="2" id="KW-1185">Reference proteome</keyword>